<dbReference type="EMBL" id="LR865367">
    <property type="protein sequence ID" value="CAD2086717.1"/>
    <property type="molecule type" value="Genomic_DNA"/>
</dbReference>
<feature type="transmembrane region" description="Helical" evidence="1">
    <location>
        <begin position="199"/>
        <end position="217"/>
    </location>
</feature>
<proteinExistence type="predicted"/>
<evidence type="ECO:0000256" key="1">
    <source>
        <dbReference type="SAM" id="Phobius"/>
    </source>
</evidence>
<evidence type="ECO:0000313" key="4">
    <source>
        <dbReference type="Proteomes" id="UP000515308"/>
    </source>
</evidence>
<protein>
    <recommendedName>
        <fullName evidence="5">Fam-b protein</fullName>
    </recommendedName>
</protein>
<dbReference type="Proteomes" id="UP000515308">
    <property type="component" value="Chromosome PVLDE_05"/>
</dbReference>
<accession>A0A6V7RWD1</accession>
<gene>
    <name evidence="3" type="ORF">PVLDE_0500130</name>
</gene>
<feature type="signal peptide" evidence="2">
    <location>
        <begin position="1"/>
        <end position="20"/>
    </location>
</feature>
<keyword evidence="1" id="KW-0472">Membrane</keyword>
<keyword evidence="1" id="KW-1133">Transmembrane helix</keyword>
<evidence type="ECO:0008006" key="5">
    <source>
        <dbReference type="Google" id="ProtNLM"/>
    </source>
</evidence>
<name>A0A6V7RWD1_PLAVN</name>
<evidence type="ECO:0000313" key="3">
    <source>
        <dbReference type="EMBL" id="CAD2086717.1"/>
    </source>
</evidence>
<reference evidence="3 4" key="1">
    <citation type="submission" date="2020-08" db="EMBL/GenBank/DDBJ databases">
        <authorList>
            <person name="Ramaprasad A."/>
        </authorList>
    </citation>
    <scope>NUCLEOTIDE SEQUENCE [LARGE SCALE GENOMIC DNA]</scope>
</reference>
<sequence>MSLIFLVKPIIYVLIICCEGYPNEVNKSEHIFKEHNEVITLSSRINRLLTECEAIPSTNPLSSHRRKEKGFNTESQKGDLEININENDIVNLENYIKETMSNNNMINDDDDNDNDEIEFEEEGYSSNYRTYSKRDHLIGNYESNRKNFLGINKKKIKKYVSDIDMVSGFVGISAFSIGYPIRQGLHPKDEYAADYLTNYWLTGSALVYIADLIRNVFFKTRKVNI</sequence>
<keyword evidence="2" id="KW-0732">Signal</keyword>
<feature type="transmembrane region" description="Helical" evidence="1">
    <location>
        <begin position="159"/>
        <end position="179"/>
    </location>
</feature>
<keyword evidence="1" id="KW-0812">Transmembrane</keyword>
<evidence type="ECO:0000256" key="2">
    <source>
        <dbReference type="SAM" id="SignalP"/>
    </source>
</evidence>
<dbReference type="AlphaFoldDB" id="A0A6V7RWD1"/>
<organism evidence="3 4">
    <name type="scientific">Plasmodium vinckei lentum</name>
    <dbReference type="NCBI Taxonomy" id="138297"/>
    <lineage>
        <taxon>Eukaryota</taxon>
        <taxon>Sar</taxon>
        <taxon>Alveolata</taxon>
        <taxon>Apicomplexa</taxon>
        <taxon>Aconoidasida</taxon>
        <taxon>Haemosporida</taxon>
        <taxon>Plasmodiidae</taxon>
        <taxon>Plasmodium</taxon>
        <taxon>Plasmodium (Vinckeia)</taxon>
    </lineage>
</organism>
<dbReference type="VEuPathDB" id="PlasmoDB:PVLDE_0500130"/>
<feature type="chain" id="PRO_5028362153" description="Fam-b protein" evidence="2">
    <location>
        <begin position="21"/>
        <end position="225"/>
    </location>
</feature>